<evidence type="ECO:0000256" key="1">
    <source>
        <dbReference type="ARBA" id="ARBA00010980"/>
    </source>
</evidence>
<evidence type="ECO:0000313" key="4">
    <source>
        <dbReference type="Proteomes" id="UP001054252"/>
    </source>
</evidence>
<dbReference type="Gene3D" id="2.160.20.10">
    <property type="entry name" value="Single-stranded right-handed beta-helix, Pectin lyase-like"/>
    <property type="match status" value="1"/>
</dbReference>
<dbReference type="EMBL" id="BPVZ01000158">
    <property type="protein sequence ID" value="GKV42393.1"/>
    <property type="molecule type" value="Genomic_DNA"/>
</dbReference>
<reference evidence="3 4" key="1">
    <citation type="journal article" date="2021" name="Commun. Biol.">
        <title>The genome of Shorea leprosula (Dipterocarpaceae) highlights the ecological relevance of drought in aseasonal tropical rainforests.</title>
        <authorList>
            <person name="Ng K.K.S."/>
            <person name="Kobayashi M.J."/>
            <person name="Fawcett J.A."/>
            <person name="Hatakeyama M."/>
            <person name="Paape T."/>
            <person name="Ng C.H."/>
            <person name="Ang C.C."/>
            <person name="Tnah L.H."/>
            <person name="Lee C.T."/>
            <person name="Nishiyama T."/>
            <person name="Sese J."/>
            <person name="O'Brien M.J."/>
            <person name="Copetti D."/>
            <person name="Mohd Noor M.I."/>
            <person name="Ong R.C."/>
            <person name="Putra M."/>
            <person name="Sireger I.Z."/>
            <person name="Indrioko S."/>
            <person name="Kosugi Y."/>
            <person name="Izuno A."/>
            <person name="Isagi Y."/>
            <person name="Lee S.L."/>
            <person name="Shimizu K.K."/>
        </authorList>
    </citation>
    <scope>NUCLEOTIDE SEQUENCE [LARGE SCALE GENOMIC DNA]</scope>
    <source>
        <strain evidence="3">214</strain>
    </source>
</reference>
<dbReference type="InterPro" id="IPR018082">
    <property type="entry name" value="AmbAllergen"/>
</dbReference>
<dbReference type="PANTHER" id="PTHR31683:SF21">
    <property type="entry name" value="PECTATE LYASE 12-RELATED"/>
    <property type="match status" value="1"/>
</dbReference>
<name>A0AAV5M088_9ROSI</name>
<keyword evidence="4" id="KW-1185">Reference proteome</keyword>
<dbReference type="InterPro" id="IPR045032">
    <property type="entry name" value="PEL"/>
</dbReference>
<accession>A0AAV5M088</accession>
<evidence type="ECO:0000313" key="3">
    <source>
        <dbReference type="EMBL" id="GKV42393.1"/>
    </source>
</evidence>
<sequence length="130" mass="15077">MCIMHPHPLLCHLLHYYWTNWCINYCKSNLFSHWKIRRVNEPISRRQTLQISQKDQSSCLTGNPIDDCWKCDPDWANNRQRLADCAIGFGQYTLGGKGGEYYIVTDSSDDDAVTHKPGTLRYAVLQEEPL</sequence>
<protein>
    <submittedName>
        <fullName evidence="3">Uncharacterized protein</fullName>
    </submittedName>
</protein>
<dbReference type="GO" id="GO:0030570">
    <property type="term" value="F:pectate lyase activity"/>
    <property type="evidence" value="ECO:0007669"/>
    <property type="project" value="InterPro"/>
</dbReference>
<comment type="caution">
    <text evidence="3">The sequence shown here is derived from an EMBL/GenBank/DDBJ whole genome shotgun (WGS) entry which is preliminary data.</text>
</comment>
<evidence type="ECO:0000256" key="2">
    <source>
        <dbReference type="ARBA" id="ARBA00022729"/>
    </source>
</evidence>
<dbReference type="AlphaFoldDB" id="A0AAV5M088"/>
<dbReference type="Proteomes" id="UP001054252">
    <property type="component" value="Unassembled WGS sequence"/>
</dbReference>
<proteinExistence type="inferred from homology"/>
<dbReference type="PRINTS" id="PR00807">
    <property type="entry name" value="AMBALLERGEN"/>
</dbReference>
<dbReference type="InterPro" id="IPR011050">
    <property type="entry name" value="Pectin_lyase_fold/virulence"/>
</dbReference>
<organism evidence="3 4">
    <name type="scientific">Rubroshorea leprosula</name>
    <dbReference type="NCBI Taxonomy" id="152421"/>
    <lineage>
        <taxon>Eukaryota</taxon>
        <taxon>Viridiplantae</taxon>
        <taxon>Streptophyta</taxon>
        <taxon>Embryophyta</taxon>
        <taxon>Tracheophyta</taxon>
        <taxon>Spermatophyta</taxon>
        <taxon>Magnoliopsida</taxon>
        <taxon>eudicotyledons</taxon>
        <taxon>Gunneridae</taxon>
        <taxon>Pentapetalae</taxon>
        <taxon>rosids</taxon>
        <taxon>malvids</taxon>
        <taxon>Malvales</taxon>
        <taxon>Dipterocarpaceae</taxon>
        <taxon>Rubroshorea</taxon>
    </lineage>
</organism>
<dbReference type="InterPro" id="IPR012334">
    <property type="entry name" value="Pectin_lyas_fold"/>
</dbReference>
<dbReference type="SUPFAM" id="SSF51126">
    <property type="entry name" value="Pectin lyase-like"/>
    <property type="match status" value="1"/>
</dbReference>
<gene>
    <name evidence="3" type="ORF">SLEP1_g49801</name>
</gene>
<comment type="similarity">
    <text evidence="1">Belongs to the polysaccharide lyase 1 family.</text>
</comment>
<keyword evidence="2" id="KW-0732">Signal</keyword>
<dbReference type="PANTHER" id="PTHR31683">
    <property type="entry name" value="PECTATE LYASE 18-RELATED"/>
    <property type="match status" value="1"/>
</dbReference>